<reference evidence="5 6" key="1">
    <citation type="submission" date="2010-01" db="EMBL/GenBank/DDBJ databases">
        <authorList>
            <person name="Weinstock G."/>
            <person name="Sodergren E."/>
            <person name="Clifton S."/>
            <person name="Fulton L."/>
            <person name="Fulton B."/>
            <person name="Courtney L."/>
            <person name="Fronick C."/>
            <person name="Harrison M."/>
            <person name="Strong C."/>
            <person name="Farmer C."/>
            <person name="Delahaunty K."/>
            <person name="Markovic C."/>
            <person name="Hall O."/>
            <person name="Minx P."/>
            <person name="Tomlinson C."/>
            <person name="Mitreva M."/>
            <person name="Nelson J."/>
            <person name="Hou S."/>
            <person name="Wollam A."/>
            <person name="Pepin K.H."/>
            <person name="Johnson M."/>
            <person name="Bhonagiri V."/>
            <person name="Nash W.E."/>
            <person name="Warren W."/>
            <person name="Chinwalla A."/>
            <person name="Mardis E.R."/>
            <person name="Wilson R.K."/>
        </authorList>
    </citation>
    <scope>NUCLEOTIDE SEQUENCE [LARGE SCALE GENOMIC DNA]</scope>
    <source>
        <strain evidence="5 6">DSM 13479</strain>
    </source>
</reference>
<organism evidence="5 6">
    <name type="scientific">Hungatella hathewayi DSM 13479</name>
    <dbReference type="NCBI Taxonomy" id="566550"/>
    <lineage>
        <taxon>Bacteria</taxon>
        <taxon>Bacillati</taxon>
        <taxon>Bacillota</taxon>
        <taxon>Clostridia</taxon>
        <taxon>Lachnospirales</taxon>
        <taxon>Lachnospiraceae</taxon>
        <taxon>Hungatella</taxon>
    </lineage>
</organism>
<sequence length="121" mass="14060">MDNLFETVKQSITIREAAERYGIEVKRGGMVCCPFHDDKNPSMKLNKEYFYCFGCGATGDVIDLASRLYNLSPKEAAEKLAQDFGLIYDSQAPPRRNYVRQKTETQQFREDRQRCYRILSD</sequence>
<feature type="domain" description="Zinc finger CHC2-type" evidence="4">
    <location>
        <begin position="30"/>
        <end position="81"/>
    </location>
</feature>
<dbReference type="RefSeq" id="WP_006773187.1">
    <property type="nucleotide sequence ID" value="NZ_GG667646.1"/>
</dbReference>
<keyword evidence="1" id="KW-0479">Metal-binding</keyword>
<dbReference type="PANTHER" id="PTHR30313">
    <property type="entry name" value="DNA PRIMASE"/>
    <property type="match status" value="1"/>
</dbReference>
<dbReference type="InterPro" id="IPR050219">
    <property type="entry name" value="DnaG_primase"/>
</dbReference>
<dbReference type="InterPro" id="IPR036977">
    <property type="entry name" value="DNA_primase_Znf_CHC2"/>
</dbReference>
<dbReference type="PANTHER" id="PTHR30313:SF2">
    <property type="entry name" value="DNA PRIMASE"/>
    <property type="match status" value="1"/>
</dbReference>
<dbReference type="SMART" id="SM00400">
    <property type="entry name" value="ZnF_CHCC"/>
    <property type="match status" value="1"/>
</dbReference>
<dbReference type="GO" id="GO:0003677">
    <property type="term" value="F:DNA binding"/>
    <property type="evidence" value="ECO:0007669"/>
    <property type="project" value="InterPro"/>
</dbReference>
<evidence type="ECO:0000256" key="1">
    <source>
        <dbReference type="ARBA" id="ARBA00022723"/>
    </source>
</evidence>
<dbReference type="HOGENOM" id="CLU_094413_2_0_9"/>
<protein>
    <submittedName>
        <fullName evidence="5">CHC2 zinc finger domain protein</fullName>
    </submittedName>
</protein>
<evidence type="ECO:0000313" key="6">
    <source>
        <dbReference type="Proteomes" id="UP000004968"/>
    </source>
</evidence>
<keyword evidence="3" id="KW-0862">Zinc</keyword>
<dbReference type="InterPro" id="IPR002694">
    <property type="entry name" value="Znf_CHC2"/>
</dbReference>
<dbReference type="GO" id="GO:0008270">
    <property type="term" value="F:zinc ion binding"/>
    <property type="evidence" value="ECO:0007669"/>
    <property type="project" value="UniProtKB-KW"/>
</dbReference>
<feature type="non-terminal residue" evidence="5">
    <location>
        <position position="121"/>
    </location>
</feature>
<dbReference type="SUPFAM" id="SSF57783">
    <property type="entry name" value="Zinc beta-ribbon"/>
    <property type="match status" value="1"/>
</dbReference>
<dbReference type="Pfam" id="PF01807">
    <property type="entry name" value="Zn_ribbon_DnaG"/>
    <property type="match status" value="1"/>
</dbReference>
<dbReference type="GO" id="GO:0003899">
    <property type="term" value="F:DNA-directed RNA polymerase activity"/>
    <property type="evidence" value="ECO:0007669"/>
    <property type="project" value="InterPro"/>
</dbReference>
<evidence type="ECO:0000313" key="5">
    <source>
        <dbReference type="EMBL" id="EFC99094.1"/>
    </source>
</evidence>
<dbReference type="AlphaFoldDB" id="D3AGF9"/>
<dbReference type="GO" id="GO:0006269">
    <property type="term" value="P:DNA replication, synthesis of primer"/>
    <property type="evidence" value="ECO:0007669"/>
    <property type="project" value="TreeGrafter"/>
</dbReference>
<accession>D3AGF9</accession>
<proteinExistence type="predicted"/>
<dbReference type="Proteomes" id="UP000004968">
    <property type="component" value="Unassembled WGS sequence"/>
</dbReference>
<comment type="caution">
    <text evidence="5">The sequence shown here is derived from an EMBL/GenBank/DDBJ whole genome shotgun (WGS) entry which is preliminary data.</text>
</comment>
<evidence type="ECO:0000259" key="4">
    <source>
        <dbReference type="SMART" id="SM00400"/>
    </source>
</evidence>
<dbReference type="EMBL" id="ACIO01000216">
    <property type="protein sequence ID" value="EFC99094.1"/>
    <property type="molecule type" value="Genomic_DNA"/>
</dbReference>
<gene>
    <name evidence="5" type="ORF">CLOSTHATH_02695</name>
</gene>
<evidence type="ECO:0000256" key="3">
    <source>
        <dbReference type="ARBA" id="ARBA00022833"/>
    </source>
</evidence>
<keyword evidence="2" id="KW-0863">Zinc-finger</keyword>
<dbReference type="Gene3D" id="3.90.580.10">
    <property type="entry name" value="Zinc finger, CHC2-type domain"/>
    <property type="match status" value="1"/>
</dbReference>
<evidence type="ECO:0000256" key="2">
    <source>
        <dbReference type="ARBA" id="ARBA00022771"/>
    </source>
</evidence>
<name>D3AGF9_9FIRM</name>
<dbReference type="GO" id="GO:0005737">
    <property type="term" value="C:cytoplasm"/>
    <property type="evidence" value="ECO:0007669"/>
    <property type="project" value="TreeGrafter"/>
</dbReference>